<protein>
    <recommendedName>
        <fullName evidence="2">Rhodanese domain-containing protein</fullName>
    </recommendedName>
</protein>
<dbReference type="EMBL" id="CP001325">
    <property type="protein sequence ID" value="ACO63131.1"/>
    <property type="molecule type" value="Genomic_DNA"/>
</dbReference>
<dbReference type="eggNOG" id="ENOG502S38U">
    <property type="taxonomic scope" value="Eukaryota"/>
</dbReference>
<dbReference type="PROSITE" id="PS50206">
    <property type="entry name" value="RHODANESE_3"/>
    <property type="match status" value="1"/>
</dbReference>
<dbReference type="RefSeq" id="XP_002501873.1">
    <property type="nucleotide sequence ID" value="XM_002501827.1"/>
</dbReference>
<dbReference type="InterPro" id="IPR036873">
    <property type="entry name" value="Rhodanese-like_dom_sf"/>
</dbReference>
<dbReference type="STRING" id="296587.C1E4J8"/>
<proteinExistence type="predicted"/>
<keyword evidence="4" id="KW-1185">Reference proteome</keyword>
<dbReference type="SUPFAM" id="SSF52821">
    <property type="entry name" value="Rhodanese/Cell cycle control phosphatase"/>
    <property type="match status" value="1"/>
</dbReference>
<dbReference type="OMA" id="IILACIW"/>
<evidence type="ECO:0000313" key="4">
    <source>
        <dbReference type="Proteomes" id="UP000002009"/>
    </source>
</evidence>
<evidence type="ECO:0000256" key="1">
    <source>
        <dbReference type="SAM" id="MobiDB-lite"/>
    </source>
</evidence>
<dbReference type="InterPro" id="IPR001763">
    <property type="entry name" value="Rhodanese-like_dom"/>
</dbReference>
<dbReference type="AlphaFoldDB" id="C1E4J8"/>
<name>C1E4J8_MICCC</name>
<dbReference type="Pfam" id="PF00581">
    <property type="entry name" value="Rhodanese"/>
    <property type="match status" value="1"/>
</dbReference>
<gene>
    <name evidence="3" type="ORF">MICPUN_58064</name>
</gene>
<evidence type="ECO:0000313" key="3">
    <source>
        <dbReference type="EMBL" id="ACO63131.1"/>
    </source>
</evidence>
<evidence type="ECO:0000259" key="2">
    <source>
        <dbReference type="PROSITE" id="PS50206"/>
    </source>
</evidence>
<dbReference type="Gene3D" id="3.40.250.10">
    <property type="entry name" value="Rhodanese-like domain"/>
    <property type="match status" value="1"/>
</dbReference>
<accession>C1E4J8</accession>
<dbReference type="CDD" id="cd00158">
    <property type="entry name" value="RHOD"/>
    <property type="match status" value="1"/>
</dbReference>
<feature type="domain" description="Rhodanese" evidence="2">
    <location>
        <begin position="103"/>
        <end position="226"/>
    </location>
</feature>
<organism evidence="3 4">
    <name type="scientific">Micromonas commoda (strain RCC299 / NOUM17 / CCMP2709)</name>
    <name type="common">Picoplanktonic green alga</name>
    <dbReference type="NCBI Taxonomy" id="296587"/>
    <lineage>
        <taxon>Eukaryota</taxon>
        <taxon>Viridiplantae</taxon>
        <taxon>Chlorophyta</taxon>
        <taxon>Mamiellophyceae</taxon>
        <taxon>Mamiellales</taxon>
        <taxon>Mamiellaceae</taxon>
        <taxon>Micromonas</taxon>
    </lineage>
</organism>
<dbReference type="GO" id="GO:0009507">
    <property type="term" value="C:chloroplast"/>
    <property type="evidence" value="ECO:0007669"/>
    <property type="project" value="TreeGrafter"/>
</dbReference>
<dbReference type="Proteomes" id="UP000002009">
    <property type="component" value="Chromosome 4"/>
</dbReference>
<reference evidence="3 4" key="1">
    <citation type="journal article" date="2009" name="Science">
        <title>Green evolution and dynamic adaptations revealed by genomes of the marine picoeukaryotes Micromonas.</title>
        <authorList>
            <person name="Worden A.Z."/>
            <person name="Lee J.H."/>
            <person name="Mock T."/>
            <person name="Rouze P."/>
            <person name="Simmons M.P."/>
            <person name="Aerts A.L."/>
            <person name="Allen A.E."/>
            <person name="Cuvelier M.L."/>
            <person name="Derelle E."/>
            <person name="Everett M.V."/>
            <person name="Foulon E."/>
            <person name="Grimwood J."/>
            <person name="Gundlach H."/>
            <person name="Henrissat B."/>
            <person name="Napoli C."/>
            <person name="McDonald S.M."/>
            <person name="Parker M.S."/>
            <person name="Rombauts S."/>
            <person name="Salamov A."/>
            <person name="Von Dassow P."/>
            <person name="Badger J.H."/>
            <person name="Coutinho P.M."/>
            <person name="Demir E."/>
            <person name="Dubchak I."/>
            <person name="Gentemann C."/>
            <person name="Eikrem W."/>
            <person name="Gready J.E."/>
            <person name="John U."/>
            <person name="Lanier W."/>
            <person name="Lindquist E.A."/>
            <person name="Lucas S."/>
            <person name="Mayer K.F."/>
            <person name="Moreau H."/>
            <person name="Not F."/>
            <person name="Otillar R."/>
            <person name="Panaud O."/>
            <person name="Pangilinan J."/>
            <person name="Paulsen I."/>
            <person name="Piegu B."/>
            <person name="Poliakov A."/>
            <person name="Robbens S."/>
            <person name="Schmutz J."/>
            <person name="Toulza E."/>
            <person name="Wyss T."/>
            <person name="Zelensky A."/>
            <person name="Zhou K."/>
            <person name="Armbrust E.V."/>
            <person name="Bhattacharya D."/>
            <person name="Goodenough U.W."/>
            <person name="Van de Peer Y."/>
            <person name="Grigoriev I.V."/>
        </authorList>
    </citation>
    <scope>NUCLEOTIDE SEQUENCE [LARGE SCALE GENOMIC DNA]</scope>
    <source>
        <strain evidence="4">RCC299 / NOUM17</strain>
    </source>
</reference>
<sequence>MHAGASASLSPGAARLRASRPASASASRVARARAFVPRAFFGGGRKSAAAKVPAVPFPNGTPGPDGIVPGVGKGMPKWPEVWEWLNYEKRMQTVDSAEAVAMMRKGAVLLDVRFDPDYEKWSVPGSVHVPYVTGGVLAKMRLPGFKRKNEDFVRLVREAIPDKRTKIILACIWGGSLVREPPKNRGLTDDTKGAGSLPGAFELYQDGYENLYHLYGGVNQYYQDCAFDPNLPEGEGVWPGDLEWFGYRQFIQKDRLKGQRDD</sequence>
<dbReference type="GeneID" id="8243158"/>
<dbReference type="PANTHER" id="PTHR44920:SF2">
    <property type="entry name" value="RHODANESE DOMAIN-CONTAINING PROTEIN"/>
    <property type="match status" value="1"/>
</dbReference>
<dbReference type="InParanoid" id="C1E4J8"/>
<dbReference type="PANTHER" id="PTHR44920">
    <property type="entry name" value="RHODANESE-LIKE DOMAIN-CONTAINING PROTEIN 14, CHLOROPLASTIC-RELATED"/>
    <property type="match status" value="1"/>
</dbReference>
<dbReference type="InterPro" id="IPR043186">
    <property type="entry name" value="Str14"/>
</dbReference>
<dbReference type="OrthoDB" id="496335at2759"/>
<dbReference type="KEGG" id="mis:MICPUN_58064"/>
<feature type="region of interest" description="Disordered" evidence="1">
    <location>
        <begin position="1"/>
        <end position="22"/>
    </location>
</feature>